<evidence type="ECO:0000313" key="2">
    <source>
        <dbReference type="EMBL" id="QKW52164.1"/>
    </source>
</evidence>
<sequence>MSRWEWRKSSFSAGDAPNCVELAVSSVGAPRLRESADPATVITTTRPALRAMLSSVKAGRLDGVRG</sequence>
<feature type="domain" description="DUF397" evidence="1">
    <location>
        <begin position="5"/>
        <end position="57"/>
    </location>
</feature>
<dbReference type="Pfam" id="PF04149">
    <property type="entry name" value="DUF397"/>
    <property type="match status" value="1"/>
</dbReference>
<evidence type="ECO:0000259" key="1">
    <source>
        <dbReference type="Pfam" id="PF04149"/>
    </source>
</evidence>
<evidence type="ECO:0000313" key="3">
    <source>
        <dbReference type="Proteomes" id="UP000509303"/>
    </source>
</evidence>
<accession>A0A7H8NCM3</accession>
<name>A0A7H8NCM3_9ACTN</name>
<dbReference type="RefSeq" id="WP_176163870.1">
    <property type="nucleotide sequence ID" value="NZ_CP054929.1"/>
</dbReference>
<keyword evidence="3" id="KW-1185">Reference proteome</keyword>
<dbReference type="AlphaFoldDB" id="A0A7H8NCM3"/>
<dbReference type="EMBL" id="CP054929">
    <property type="protein sequence ID" value="QKW52164.1"/>
    <property type="molecule type" value="Genomic_DNA"/>
</dbReference>
<reference evidence="2 3" key="1">
    <citation type="submission" date="2020-06" db="EMBL/GenBank/DDBJ databases">
        <title>Genome mining for natural products.</title>
        <authorList>
            <person name="Zhang B."/>
            <person name="Shi J."/>
            <person name="Ge H."/>
        </authorList>
    </citation>
    <scope>NUCLEOTIDE SEQUENCE [LARGE SCALE GENOMIC DNA]</scope>
    <source>
        <strain evidence="2 3">NA00687</strain>
    </source>
</reference>
<dbReference type="Proteomes" id="UP000509303">
    <property type="component" value="Chromosome"/>
</dbReference>
<dbReference type="InterPro" id="IPR007278">
    <property type="entry name" value="DUF397"/>
</dbReference>
<gene>
    <name evidence="2" type="ORF">HUT08_24450</name>
</gene>
<protein>
    <submittedName>
        <fullName evidence="2">DUF397 domain-containing protein</fullName>
    </submittedName>
</protein>
<proteinExistence type="predicted"/>
<organism evidence="2 3">
    <name type="scientific">Streptomyces buecherae</name>
    <dbReference type="NCBI Taxonomy" id="2763006"/>
    <lineage>
        <taxon>Bacteria</taxon>
        <taxon>Bacillati</taxon>
        <taxon>Actinomycetota</taxon>
        <taxon>Actinomycetes</taxon>
        <taxon>Kitasatosporales</taxon>
        <taxon>Streptomycetaceae</taxon>
        <taxon>Streptomyces</taxon>
    </lineage>
</organism>